<keyword evidence="4" id="KW-0067">ATP-binding</keyword>
<evidence type="ECO:0000256" key="3">
    <source>
        <dbReference type="ARBA" id="ARBA00022777"/>
    </source>
</evidence>
<dbReference type="InterPro" id="IPR007371">
    <property type="entry name" value="TPK_catalytic"/>
</dbReference>
<dbReference type="InterPro" id="IPR053149">
    <property type="entry name" value="TPK"/>
</dbReference>
<evidence type="ECO:0000256" key="2">
    <source>
        <dbReference type="ARBA" id="ARBA00022741"/>
    </source>
</evidence>
<dbReference type="NCBIfam" id="TIGR01378">
    <property type="entry name" value="thi_PPkinase"/>
    <property type="match status" value="1"/>
</dbReference>
<keyword evidence="1 7" id="KW-0808">Transferase</keyword>
<keyword evidence="8" id="KW-1185">Reference proteome</keyword>
<dbReference type="EC" id="2.7.6.2" evidence="5"/>
<dbReference type="EMBL" id="JBHSJH010000002">
    <property type="protein sequence ID" value="MFC4892581.1"/>
    <property type="molecule type" value="Genomic_DNA"/>
</dbReference>
<evidence type="ECO:0000256" key="1">
    <source>
        <dbReference type="ARBA" id="ARBA00022679"/>
    </source>
</evidence>
<organism evidence="7 8">
    <name type="scientific">Pseudofrancisella aestuarii</name>
    <dbReference type="NCBI Taxonomy" id="2670347"/>
    <lineage>
        <taxon>Bacteria</taxon>
        <taxon>Pseudomonadati</taxon>
        <taxon>Pseudomonadota</taxon>
        <taxon>Gammaproteobacteria</taxon>
        <taxon>Thiotrichales</taxon>
        <taxon>Francisellaceae</taxon>
        <taxon>Pseudofrancisella</taxon>
    </lineage>
</organism>
<keyword evidence="3" id="KW-0418">Kinase</keyword>
<keyword evidence="2" id="KW-0547">Nucleotide-binding</keyword>
<dbReference type="RefSeq" id="WP_377654829.1">
    <property type="nucleotide sequence ID" value="NZ_JBHSJH010000002.1"/>
</dbReference>
<protein>
    <recommendedName>
        <fullName evidence="5">Thiamine diphosphokinase</fullName>
        <ecNumber evidence="5">2.7.6.2</ecNumber>
    </recommendedName>
</protein>
<feature type="domain" description="Thiamin pyrophosphokinase thiamin-binding" evidence="6">
    <location>
        <begin position="123"/>
        <end position="193"/>
    </location>
</feature>
<dbReference type="Proteomes" id="UP001595926">
    <property type="component" value="Unassembled WGS sequence"/>
</dbReference>
<dbReference type="InterPro" id="IPR006282">
    <property type="entry name" value="Thi_PPkinase"/>
</dbReference>
<reference evidence="8" key="1">
    <citation type="journal article" date="2019" name="Int. J. Syst. Evol. Microbiol.">
        <title>The Global Catalogue of Microorganisms (GCM) 10K type strain sequencing project: providing services to taxonomists for standard genome sequencing and annotation.</title>
        <authorList>
            <consortium name="The Broad Institute Genomics Platform"/>
            <consortium name="The Broad Institute Genome Sequencing Center for Infectious Disease"/>
            <person name="Wu L."/>
            <person name="Ma J."/>
        </authorList>
    </citation>
    <scope>NUCLEOTIDE SEQUENCE [LARGE SCALE GENOMIC DNA]</scope>
    <source>
        <strain evidence="8">CGMCC 1.13718</strain>
    </source>
</reference>
<name>A0ABV9TBV1_9GAMM</name>
<dbReference type="InterPro" id="IPR036759">
    <property type="entry name" value="TPK_catalytic_sf"/>
</dbReference>
<sequence length="206" mass="23933">MNGNINLDFCRNYLKKFEDFKIICTDGAYEKIHSCDFLSSKIEKVIGDFDSATYIESSLFLRDENQYKTDFEKALDFLIKKESLNVIVFGSSGGEMDHFLSNMSIAKKYKDSLNLRFVDEFSEYYFIQNTFKINDVNNKMFSIVPFPFAKNIYYKGLKYGLSGESLILGESTGVRNHAVENTVEINYSEGDILLFISHDFYRQIRK</sequence>
<gene>
    <name evidence="7" type="ORF">ACFPDQ_05920</name>
</gene>
<dbReference type="Pfam" id="PF04263">
    <property type="entry name" value="TPK_catalytic"/>
    <property type="match status" value="1"/>
</dbReference>
<dbReference type="SUPFAM" id="SSF63999">
    <property type="entry name" value="Thiamin pyrophosphokinase, catalytic domain"/>
    <property type="match status" value="1"/>
</dbReference>
<dbReference type="Gene3D" id="3.40.50.10240">
    <property type="entry name" value="Thiamin pyrophosphokinase, catalytic domain"/>
    <property type="match status" value="1"/>
</dbReference>
<evidence type="ECO:0000313" key="7">
    <source>
        <dbReference type="EMBL" id="MFC4892581.1"/>
    </source>
</evidence>
<dbReference type="Pfam" id="PF04265">
    <property type="entry name" value="TPK_B1_binding"/>
    <property type="match status" value="1"/>
</dbReference>
<evidence type="ECO:0000259" key="6">
    <source>
        <dbReference type="SMART" id="SM00983"/>
    </source>
</evidence>
<comment type="caution">
    <text evidence="7">The sequence shown here is derived from an EMBL/GenBank/DDBJ whole genome shotgun (WGS) entry which is preliminary data.</text>
</comment>
<evidence type="ECO:0000256" key="4">
    <source>
        <dbReference type="ARBA" id="ARBA00022840"/>
    </source>
</evidence>
<accession>A0ABV9TBV1</accession>
<dbReference type="SMART" id="SM00983">
    <property type="entry name" value="TPK_B1_binding"/>
    <property type="match status" value="1"/>
</dbReference>
<dbReference type="PANTHER" id="PTHR41299:SF1">
    <property type="entry name" value="THIAMINE PYROPHOSPHOKINASE"/>
    <property type="match status" value="1"/>
</dbReference>
<proteinExistence type="predicted"/>
<dbReference type="PANTHER" id="PTHR41299">
    <property type="entry name" value="THIAMINE PYROPHOSPHOKINASE"/>
    <property type="match status" value="1"/>
</dbReference>
<dbReference type="GO" id="GO:0004788">
    <property type="term" value="F:thiamine diphosphokinase activity"/>
    <property type="evidence" value="ECO:0007669"/>
    <property type="project" value="UniProtKB-EC"/>
</dbReference>
<evidence type="ECO:0000256" key="5">
    <source>
        <dbReference type="NCBIfam" id="TIGR01378"/>
    </source>
</evidence>
<dbReference type="CDD" id="cd07995">
    <property type="entry name" value="TPK"/>
    <property type="match status" value="1"/>
</dbReference>
<dbReference type="InterPro" id="IPR007373">
    <property type="entry name" value="Thiamin_PyroPKinase_B1-bd"/>
</dbReference>
<evidence type="ECO:0000313" key="8">
    <source>
        <dbReference type="Proteomes" id="UP001595926"/>
    </source>
</evidence>